<dbReference type="AlphaFoldDB" id="A0A0E9S347"/>
<proteinExistence type="predicted"/>
<name>A0A0E9S347_ANGAN</name>
<reference evidence="1" key="2">
    <citation type="journal article" date="2015" name="Fish Shellfish Immunol.">
        <title>Early steps in the European eel (Anguilla anguilla)-Vibrio vulnificus interaction in the gills: Role of the RtxA13 toxin.</title>
        <authorList>
            <person name="Callol A."/>
            <person name="Pajuelo D."/>
            <person name="Ebbesson L."/>
            <person name="Teles M."/>
            <person name="MacKenzie S."/>
            <person name="Amaro C."/>
        </authorList>
    </citation>
    <scope>NUCLEOTIDE SEQUENCE</scope>
</reference>
<sequence>MPNFYQHVKCPTRKDKILDHCYSPFKEGYKATYSTIIW</sequence>
<accession>A0A0E9S347</accession>
<protein>
    <submittedName>
        <fullName evidence="1">Uncharacterized protein</fullName>
    </submittedName>
</protein>
<evidence type="ECO:0000313" key="1">
    <source>
        <dbReference type="EMBL" id="JAH35095.1"/>
    </source>
</evidence>
<organism evidence="1">
    <name type="scientific">Anguilla anguilla</name>
    <name type="common">European freshwater eel</name>
    <name type="synonym">Muraena anguilla</name>
    <dbReference type="NCBI Taxonomy" id="7936"/>
    <lineage>
        <taxon>Eukaryota</taxon>
        <taxon>Metazoa</taxon>
        <taxon>Chordata</taxon>
        <taxon>Craniata</taxon>
        <taxon>Vertebrata</taxon>
        <taxon>Euteleostomi</taxon>
        <taxon>Actinopterygii</taxon>
        <taxon>Neopterygii</taxon>
        <taxon>Teleostei</taxon>
        <taxon>Anguilliformes</taxon>
        <taxon>Anguillidae</taxon>
        <taxon>Anguilla</taxon>
    </lineage>
</organism>
<dbReference type="EMBL" id="GBXM01073482">
    <property type="protein sequence ID" value="JAH35095.1"/>
    <property type="molecule type" value="Transcribed_RNA"/>
</dbReference>
<reference evidence="1" key="1">
    <citation type="submission" date="2014-11" db="EMBL/GenBank/DDBJ databases">
        <authorList>
            <person name="Amaro Gonzalez C."/>
        </authorList>
    </citation>
    <scope>NUCLEOTIDE SEQUENCE</scope>
</reference>